<reference evidence="2 3" key="1">
    <citation type="journal article" date="2024" name="Plant J.">
        <title>Genome sequences and population genomics reveal climatic adaptation and genomic divergence between two closely related sweetgum species.</title>
        <authorList>
            <person name="Xu W.Q."/>
            <person name="Ren C.Q."/>
            <person name="Zhang X.Y."/>
            <person name="Comes H.P."/>
            <person name="Liu X.H."/>
            <person name="Li Y.G."/>
            <person name="Kettle C.J."/>
            <person name="Jalonen R."/>
            <person name="Gaisberger H."/>
            <person name="Ma Y.Z."/>
            <person name="Qiu Y.X."/>
        </authorList>
    </citation>
    <scope>NUCLEOTIDE SEQUENCE [LARGE SCALE GENOMIC DNA]</scope>
    <source>
        <strain evidence="2">Hangzhou</strain>
    </source>
</reference>
<sequence>MFDQGNPTVSHSTSNAGIPRLLFALKEGYTPIMNSQMGGNASRASNTSEKLIDHIGYPTPGVAAMSSMVNMKALPQPSSSCLSISEIANGMRIPFLSQSITENYNGRALQYCPLSPKELMGSLCSLPGWNQKAVMSGEKCMDENFFGLPLNSQGELIQLNSSCKGGFHQLKKPSTVTGSSSSLPMYNHGLPKSTGDYLSLKERHCVERTLPKDQFKLLPVQNYVKENPNVHVASRLGITESCGTGRTDIHWLDSERGNNHFVHLLEPDLNLMNISCHGCRQHDQVQMQTGTGQLRLQENSDQILLHTTQPTMRLMGKDVTVGRSSKDSLGIEDGKVWTDKEIITEHCPTSTVLDNMSAKRHFLQDWGLHPAPEKSKETGAHSFDILSNQVSQSLLQVKAPESRFSYPYSNWQPNIASQNGSLIINGNSSSKLHSFAHPTRSPALFNRAPNFQEPFICETGPLKVSSQMPIPLSTPHNTCQHMDLNSAEFKYKRSLPQATKSAFEFPFLHPDCKEQVQPSWLQATSKSLPPWLLHATQQKRTSITSSQPYSDVGGKYHPCNMSGTNFLSISPVHHSPVASYPCNPMTSHSHMQNSLGPASLPHPPLIPVYPGYKSTSVINMGYRNRSKVKDRPKSKSFPVKGPDHGSKSRKRPAAKVDHSTKPTKIPNLQIQEDFSVMTGLKARGNSSNEMQCNAGALELDSIRDNARGVGCGPKETQKDGLRTSFVIDSSKVDGMTRSGPIKLSAGVKHILKPSQNMDQDNSRPTHSTVPFVAVTKSCRVPESQEKSAKIYRF</sequence>
<evidence type="ECO:0000313" key="2">
    <source>
        <dbReference type="EMBL" id="KAK9284742.1"/>
    </source>
</evidence>
<dbReference type="PANTHER" id="PTHR36892">
    <property type="entry name" value="OS01G0201800 PROTEIN"/>
    <property type="match status" value="1"/>
</dbReference>
<accession>A0AAP0RUA0</accession>
<dbReference type="EMBL" id="JBBPBK010000005">
    <property type="protein sequence ID" value="KAK9284742.1"/>
    <property type="molecule type" value="Genomic_DNA"/>
</dbReference>
<keyword evidence="3" id="KW-1185">Reference proteome</keyword>
<gene>
    <name evidence="2" type="ORF">L1049_023919</name>
</gene>
<evidence type="ECO:0000256" key="1">
    <source>
        <dbReference type="SAM" id="MobiDB-lite"/>
    </source>
</evidence>
<feature type="region of interest" description="Disordered" evidence="1">
    <location>
        <begin position="623"/>
        <end position="664"/>
    </location>
</feature>
<name>A0AAP0RUA0_LIQFO</name>
<evidence type="ECO:0000313" key="3">
    <source>
        <dbReference type="Proteomes" id="UP001415857"/>
    </source>
</evidence>
<protein>
    <submittedName>
        <fullName evidence="2">Uncharacterized protein</fullName>
    </submittedName>
</protein>
<dbReference type="AlphaFoldDB" id="A0AAP0RUA0"/>
<dbReference type="Proteomes" id="UP001415857">
    <property type="component" value="Unassembled WGS sequence"/>
</dbReference>
<dbReference type="PANTHER" id="PTHR36892:SF1">
    <property type="entry name" value="OS05G0518200 PROTEIN"/>
    <property type="match status" value="1"/>
</dbReference>
<organism evidence="2 3">
    <name type="scientific">Liquidambar formosana</name>
    <name type="common">Formosan gum</name>
    <dbReference type="NCBI Taxonomy" id="63359"/>
    <lineage>
        <taxon>Eukaryota</taxon>
        <taxon>Viridiplantae</taxon>
        <taxon>Streptophyta</taxon>
        <taxon>Embryophyta</taxon>
        <taxon>Tracheophyta</taxon>
        <taxon>Spermatophyta</taxon>
        <taxon>Magnoliopsida</taxon>
        <taxon>eudicotyledons</taxon>
        <taxon>Gunneridae</taxon>
        <taxon>Pentapetalae</taxon>
        <taxon>Saxifragales</taxon>
        <taxon>Altingiaceae</taxon>
        <taxon>Liquidambar</taxon>
    </lineage>
</organism>
<proteinExistence type="predicted"/>
<comment type="caution">
    <text evidence="2">The sequence shown here is derived from an EMBL/GenBank/DDBJ whole genome shotgun (WGS) entry which is preliminary data.</text>
</comment>